<name>A0A511D3Z3_9PSEU</name>
<dbReference type="Pfam" id="PF03466">
    <property type="entry name" value="LysR_substrate"/>
    <property type="match status" value="1"/>
</dbReference>
<comment type="similarity">
    <text evidence="1">Belongs to the LysR transcriptional regulatory family.</text>
</comment>
<dbReference type="STRING" id="1123024.GCA_000423625_02942"/>
<keyword evidence="7" id="KW-1185">Reference proteome</keyword>
<dbReference type="InterPro" id="IPR036388">
    <property type="entry name" value="WH-like_DNA-bd_sf"/>
</dbReference>
<evidence type="ECO:0000259" key="5">
    <source>
        <dbReference type="PROSITE" id="PS50931"/>
    </source>
</evidence>
<dbReference type="InterPro" id="IPR011991">
    <property type="entry name" value="ArsR-like_HTH"/>
</dbReference>
<proteinExistence type="inferred from homology"/>
<sequence length="320" mass="34015">MDVQRLRILRELADRGSVAAVAKAMSFTPSAISQQLKTLADETGMALTEPAGRGLRLTDAGQALVAEAEQVLAALAHAEAALDRLRSSPRGTVRVVLFPSGARLLLPGLLTRVVAIGDIDLVCRDVDMTPADVPALTADADIVVTHRDERSPAPDAGTPSRWTLTPLLREPLDVVLPPGHRLARRRTLRLADLTDEGWISVGVGWPVDEVLRSLAAATGAQPRIVQRINDFSVTEQLVAAGHGIALLPRYCTDDRGGRRLARRPLAGVRAVRLIEAVARRSTAVRPAVRAVLQALCEEAAAVVARGSRAGPAIRPGPAAR</sequence>
<keyword evidence="2" id="KW-0805">Transcription regulation</keyword>
<dbReference type="InterPro" id="IPR005119">
    <property type="entry name" value="LysR_subst-bd"/>
</dbReference>
<dbReference type="SUPFAM" id="SSF46785">
    <property type="entry name" value="Winged helix' DNA-binding domain"/>
    <property type="match status" value="1"/>
</dbReference>
<gene>
    <name evidence="6" type="ORF">PA7_33460</name>
</gene>
<protein>
    <submittedName>
        <fullName evidence="6">LysR family transcriptional regulator</fullName>
    </submittedName>
</protein>
<dbReference type="EMBL" id="BJVI01000039">
    <property type="protein sequence ID" value="GEL19509.1"/>
    <property type="molecule type" value="Genomic_DNA"/>
</dbReference>
<evidence type="ECO:0000313" key="6">
    <source>
        <dbReference type="EMBL" id="GEL19509.1"/>
    </source>
</evidence>
<dbReference type="PROSITE" id="PS50931">
    <property type="entry name" value="HTH_LYSR"/>
    <property type="match status" value="1"/>
</dbReference>
<dbReference type="Gene3D" id="1.10.10.10">
    <property type="entry name" value="Winged helix-like DNA-binding domain superfamily/Winged helix DNA-binding domain"/>
    <property type="match status" value="1"/>
</dbReference>
<dbReference type="CDD" id="cd00090">
    <property type="entry name" value="HTH_ARSR"/>
    <property type="match status" value="1"/>
</dbReference>
<feature type="domain" description="HTH lysR-type" evidence="5">
    <location>
        <begin position="1"/>
        <end position="58"/>
    </location>
</feature>
<dbReference type="InterPro" id="IPR036390">
    <property type="entry name" value="WH_DNA-bd_sf"/>
</dbReference>
<dbReference type="GO" id="GO:0003677">
    <property type="term" value="F:DNA binding"/>
    <property type="evidence" value="ECO:0007669"/>
    <property type="project" value="UniProtKB-KW"/>
</dbReference>
<reference evidence="6 7" key="1">
    <citation type="submission" date="2019-07" db="EMBL/GenBank/DDBJ databases">
        <title>Whole genome shotgun sequence of Pseudonocardia asaccharolytica NBRC 16224.</title>
        <authorList>
            <person name="Hosoyama A."/>
            <person name="Uohara A."/>
            <person name="Ohji S."/>
            <person name="Ichikawa N."/>
        </authorList>
    </citation>
    <scope>NUCLEOTIDE SEQUENCE [LARGE SCALE GENOMIC DNA]</scope>
    <source>
        <strain evidence="6 7">NBRC 16224</strain>
    </source>
</reference>
<dbReference type="Gene3D" id="3.40.190.10">
    <property type="entry name" value="Periplasmic binding protein-like II"/>
    <property type="match status" value="2"/>
</dbReference>
<dbReference type="RefSeq" id="WP_028930623.1">
    <property type="nucleotide sequence ID" value="NZ_AUII01000012.1"/>
</dbReference>
<dbReference type="GO" id="GO:0032993">
    <property type="term" value="C:protein-DNA complex"/>
    <property type="evidence" value="ECO:0007669"/>
    <property type="project" value="TreeGrafter"/>
</dbReference>
<comment type="caution">
    <text evidence="6">The sequence shown here is derived from an EMBL/GenBank/DDBJ whole genome shotgun (WGS) entry which is preliminary data.</text>
</comment>
<dbReference type="InterPro" id="IPR000847">
    <property type="entry name" value="LysR_HTH_N"/>
</dbReference>
<accession>A0A511D3Z3</accession>
<dbReference type="Proteomes" id="UP000321328">
    <property type="component" value="Unassembled WGS sequence"/>
</dbReference>
<evidence type="ECO:0000256" key="4">
    <source>
        <dbReference type="ARBA" id="ARBA00023163"/>
    </source>
</evidence>
<evidence type="ECO:0000256" key="2">
    <source>
        <dbReference type="ARBA" id="ARBA00023015"/>
    </source>
</evidence>
<dbReference type="Pfam" id="PF00126">
    <property type="entry name" value="HTH_1"/>
    <property type="match status" value="1"/>
</dbReference>
<organism evidence="6 7">
    <name type="scientific">Pseudonocardia asaccharolytica DSM 44247 = NBRC 16224</name>
    <dbReference type="NCBI Taxonomy" id="1123024"/>
    <lineage>
        <taxon>Bacteria</taxon>
        <taxon>Bacillati</taxon>
        <taxon>Actinomycetota</taxon>
        <taxon>Actinomycetes</taxon>
        <taxon>Pseudonocardiales</taxon>
        <taxon>Pseudonocardiaceae</taxon>
        <taxon>Pseudonocardia</taxon>
    </lineage>
</organism>
<evidence type="ECO:0000256" key="1">
    <source>
        <dbReference type="ARBA" id="ARBA00009437"/>
    </source>
</evidence>
<dbReference type="GO" id="GO:0003700">
    <property type="term" value="F:DNA-binding transcription factor activity"/>
    <property type="evidence" value="ECO:0007669"/>
    <property type="project" value="InterPro"/>
</dbReference>
<evidence type="ECO:0000313" key="7">
    <source>
        <dbReference type="Proteomes" id="UP000321328"/>
    </source>
</evidence>
<keyword evidence="3" id="KW-0238">DNA-binding</keyword>
<dbReference type="OrthoDB" id="4131546at2"/>
<dbReference type="PANTHER" id="PTHR30346">
    <property type="entry name" value="TRANSCRIPTIONAL DUAL REGULATOR HCAR-RELATED"/>
    <property type="match status" value="1"/>
</dbReference>
<dbReference type="AlphaFoldDB" id="A0A511D3Z3"/>
<evidence type="ECO:0000256" key="3">
    <source>
        <dbReference type="ARBA" id="ARBA00023125"/>
    </source>
</evidence>
<keyword evidence="4" id="KW-0804">Transcription</keyword>
<dbReference type="PANTHER" id="PTHR30346:SF29">
    <property type="entry name" value="LYSR SUBSTRATE-BINDING"/>
    <property type="match status" value="1"/>
</dbReference>
<dbReference type="SUPFAM" id="SSF53850">
    <property type="entry name" value="Periplasmic binding protein-like II"/>
    <property type="match status" value="1"/>
</dbReference>